<evidence type="ECO:0000256" key="5">
    <source>
        <dbReference type="ARBA" id="ARBA00023274"/>
    </source>
</evidence>
<gene>
    <name evidence="8" type="ORF">BABINDRAFT_10255</name>
</gene>
<dbReference type="SMART" id="SM00916">
    <property type="entry name" value="L51_S25_CI-B8"/>
    <property type="match status" value="1"/>
</dbReference>
<dbReference type="InterPro" id="IPR007741">
    <property type="entry name" value="Ribosomal_mL43/mS25/NADH_DH"/>
</dbReference>
<dbReference type="InterPro" id="IPR039927">
    <property type="entry name" value="Ribosomal_mL43"/>
</dbReference>
<sequence length="142" mass="16144">MPIRAISQVATARNGLGAFIVPCKRVTLTYCNWGGSSQGMRDFLTKDLKAIAAKHPQIEFKVMKKEGHPIIKGEYNNGKEKVISVRKRDPLWINDKIYLLTQQSGKKLIKNFGKKQDVESQNESIRGIWSPMHTDPSVRHRV</sequence>
<dbReference type="STRING" id="984486.A0A1E3QIC6"/>
<keyword evidence="5" id="KW-0687">Ribonucleoprotein</keyword>
<dbReference type="InterPro" id="IPR036249">
    <property type="entry name" value="Thioredoxin-like_sf"/>
</dbReference>
<dbReference type="PANTHER" id="PTHR21396">
    <property type="entry name" value="39S RIBOSOMAL PROTEIN L43"/>
    <property type="match status" value="1"/>
</dbReference>
<organism evidence="8 9">
    <name type="scientific">Babjeviella inositovora NRRL Y-12698</name>
    <dbReference type="NCBI Taxonomy" id="984486"/>
    <lineage>
        <taxon>Eukaryota</taxon>
        <taxon>Fungi</taxon>
        <taxon>Dikarya</taxon>
        <taxon>Ascomycota</taxon>
        <taxon>Saccharomycotina</taxon>
        <taxon>Pichiomycetes</taxon>
        <taxon>Serinales incertae sedis</taxon>
        <taxon>Babjeviella</taxon>
    </lineage>
</organism>
<keyword evidence="4" id="KW-0496">Mitochondrion</keyword>
<dbReference type="SUPFAM" id="SSF52833">
    <property type="entry name" value="Thioredoxin-like"/>
    <property type="match status" value="1"/>
</dbReference>
<name>A0A1E3QIC6_9ASCO</name>
<dbReference type="Gene3D" id="3.40.30.10">
    <property type="entry name" value="Glutaredoxin"/>
    <property type="match status" value="1"/>
</dbReference>
<dbReference type="GO" id="GO:0045454">
    <property type="term" value="P:cell redox homeostasis"/>
    <property type="evidence" value="ECO:0007669"/>
    <property type="project" value="EnsemblFungi"/>
</dbReference>
<evidence type="ECO:0000313" key="9">
    <source>
        <dbReference type="Proteomes" id="UP000094336"/>
    </source>
</evidence>
<keyword evidence="3" id="KW-0689">Ribosomal protein</keyword>
<dbReference type="GeneID" id="30144564"/>
<proteinExistence type="inferred from homology"/>
<evidence type="ECO:0000313" key="8">
    <source>
        <dbReference type="EMBL" id="ODQ77358.1"/>
    </source>
</evidence>
<comment type="subcellular location">
    <subcellularLocation>
        <location evidence="1">Mitochondrion</location>
    </subcellularLocation>
</comment>
<evidence type="ECO:0000256" key="6">
    <source>
        <dbReference type="ARBA" id="ARBA00035188"/>
    </source>
</evidence>
<evidence type="ECO:0000256" key="1">
    <source>
        <dbReference type="ARBA" id="ARBA00004173"/>
    </source>
</evidence>
<dbReference type="EMBL" id="KV454441">
    <property type="protein sequence ID" value="ODQ77358.1"/>
    <property type="molecule type" value="Genomic_DNA"/>
</dbReference>
<protein>
    <recommendedName>
        <fullName evidence="6">Large ribosomal subunit protein mL43</fullName>
    </recommendedName>
</protein>
<evidence type="ECO:0000259" key="7">
    <source>
        <dbReference type="SMART" id="SM00916"/>
    </source>
</evidence>
<dbReference type="Proteomes" id="UP000094336">
    <property type="component" value="Unassembled WGS sequence"/>
</dbReference>
<feature type="domain" description="Ribosomal protein/NADH dehydrogenase" evidence="7">
    <location>
        <begin position="32"/>
        <end position="104"/>
    </location>
</feature>
<accession>A0A1E3QIC6</accession>
<comment type="similarity">
    <text evidence="2">Belongs to the mitochondrion-specific ribosomal protein mL43 family.</text>
</comment>
<evidence type="ECO:0000256" key="2">
    <source>
        <dbReference type="ARBA" id="ARBA00006073"/>
    </source>
</evidence>
<dbReference type="RefSeq" id="XP_018982686.1">
    <property type="nucleotide sequence ID" value="XM_019126710.1"/>
</dbReference>
<dbReference type="Pfam" id="PF05047">
    <property type="entry name" value="L51_S25_CI-B8"/>
    <property type="match status" value="1"/>
</dbReference>
<dbReference type="PANTHER" id="PTHR21396:SF2">
    <property type="entry name" value="LARGE RIBOSOMAL SUBUNIT PROTEIN ML43"/>
    <property type="match status" value="1"/>
</dbReference>
<keyword evidence="9" id="KW-1185">Reference proteome</keyword>
<evidence type="ECO:0000256" key="3">
    <source>
        <dbReference type="ARBA" id="ARBA00022980"/>
    </source>
</evidence>
<dbReference type="GO" id="GO:0005762">
    <property type="term" value="C:mitochondrial large ribosomal subunit"/>
    <property type="evidence" value="ECO:0007669"/>
    <property type="project" value="EnsemblFungi"/>
</dbReference>
<dbReference type="GO" id="GO:0003735">
    <property type="term" value="F:structural constituent of ribosome"/>
    <property type="evidence" value="ECO:0007669"/>
    <property type="project" value="EnsemblFungi"/>
</dbReference>
<evidence type="ECO:0000256" key="4">
    <source>
        <dbReference type="ARBA" id="ARBA00023128"/>
    </source>
</evidence>
<dbReference type="AlphaFoldDB" id="A0A1E3QIC6"/>
<dbReference type="GO" id="GO:0032543">
    <property type="term" value="P:mitochondrial translation"/>
    <property type="evidence" value="ECO:0007669"/>
    <property type="project" value="InterPro"/>
</dbReference>
<reference evidence="9" key="1">
    <citation type="submission" date="2016-05" db="EMBL/GenBank/DDBJ databases">
        <title>Comparative genomics of biotechnologically important yeasts.</title>
        <authorList>
            <consortium name="DOE Joint Genome Institute"/>
            <person name="Riley R."/>
            <person name="Haridas S."/>
            <person name="Wolfe K.H."/>
            <person name="Lopes M.R."/>
            <person name="Hittinger C.T."/>
            <person name="Goker M."/>
            <person name="Salamov A."/>
            <person name="Wisecaver J."/>
            <person name="Long T.M."/>
            <person name="Aerts A.L."/>
            <person name="Barry K."/>
            <person name="Choi C."/>
            <person name="Clum A."/>
            <person name="Coughlan A.Y."/>
            <person name="Deshpande S."/>
            <person name="Douglass A.P."/>
            <person name="Hanson S.J."/>
            <person name="Klenk H.-P."/>
            <person name="Labutti K."/>
            <person name="Lapidus A."/>
            <person name="Lindquist E."/>
            <person name="Lipzen A."/>
            <person name="Meier-Kolthoff J.P."/>
            <person name="Ohm R.A."/>
            <person name="Otillar R.P."/>
            <person name="Pangilinan J."/>
            <person name="Peng Y."/>
            <person name="Rokas A."/>
            <person name="Rosa C.A."/>
            <person name="Scheuner C."/>
            <person name="Sibirny A.A."/>
            <person name="Slot J.C."/>
            <person name="Stielow J.B."/>
            <person name="Sun H."/>
            <person name="Kurtzman C.P."/>
            <person name="Blackwell M."/>
            <person name="Grigoriev I.V."/>
            <person name="Jeffries T.W."/>
        </authorList>
    </citation>
    <scope>NUCLEOTIDE SEQUENCE [LARGE SCALE GENOMIC DNA]</scope>
    <source>
        <strain evidence="9">NRRL Y-12698</strain>
    </source>
</reference>
<dbReference type="OrthoDB" id="88at2759"/>